<name>A0ABR1MEJ4_9PEZI</name>
<proteinExistence type="predicted"/>
<feature type="compositionally biased region" description="Basic and acidic residues" evidence="1">
    <location>
        <begin position="101"/>
        <end position="124"/>
    </location>
</feature>
<evidence type="ECO:0000313" key="2">
    <source>
        <dbReference type="EMBL" id="KAK7547117.1"/>
    </source>
</evidence>
<dbReference type="EMBL" id="JBBPDW010000013">
    <property type="protein sequence ID" value="KAK7547117.1"/>
    <property type="molecule type" value="Genomic_DNA"/>
</dbReference>
<evidence type="ECO:0000256" key="1">
    <source>
        <dbReference type="SAM" id="MobiDB-lite"/>
    </source>
</evidence>
<evidence type="ECO:0000313" key="3">
    <source>
        <dbReference type="Proteomes" id="UP001365128"/>
    </source>
</evidence>
<accession>A0ABR1MEJ4</accession>
<protein>
    <submittedName>
        <fullName evidence="2">Uncharacterized protein</fullName>
    </submittedName>
</protein>
<feature type="compositionally biased region" description="Basic and acidic residues" evidence="1">
    <location>
        <begin position="81"/>
        <end position="94"/>
    </location>
</feature>
<dbReference type="Proteomes" id="UP001365128">
    <property type="component" value="Unassembled WGS sequence"/>
</dbReference>
<gene>
    <name evidence="2" type="ORF">IWX46DRAFT_580586</name>
</gene>
<feature type="compositionally biased region" description="Basic and acidic residues" evidence="1">
    <location>
        <begin position="134"/>
        <end position="159"/>
    </location>
</feature>
<feature type="compositionally biased region" description="Basic and acidic residues" evidence="1">
    <location>
        <begin position="1"/>
        <end position="16"/>
    </location>
</feature>
<organism evidence="2 3">
    <name type="scientific">Phyllosticta citricarpa</name>
    <dbReference type="NCBI Taxonomy" id="55181"/>
    <lineage>
        <taxon>Eukaryota</taxon>
        <taxon>Fungi</taxon>
        <taxon>Dikarya</taxon>
        <taxon>Ascomycota</taxon>
        <taxon>Pezizomycotina</taxon>
        <taxon>Dothideomycetes</taxon>
        <taxon>Dothideomycetes incertae sedis</taxon>
        <taxon>Botryosphaeriales</taxon>
        <taxon>Phyllostictaceae</taxon>
        <taxon>Phyllosticta</taxon>
    </lineage>
</organism>
<comment type="caution">
    <text evidence="2">The sequence shown here is derived from an EMBL/GenBank/DDBJ whole genome shotgun (WGS) entry which is preliminary data.</text>
</comment>
<keyword evidence="3" id="KW-1185">Reference proteome</keyword>
<sequence length="174" mass="19970">MDCRRNLRQGHSHEPQTGENQGSRRRSPDLTADRAAAPSLERSQSNSHPPQAVVAGNAEQNRKGRGGGSPSPSRHNLQVEPPEHRLAVREDAPPKRRSGKGSREKSEKAWEKRLRGGNTKRERDLLDEEAEDLQAEREKKRERERQTQCRKQTQLERQKRCQGMVDFWASNPFH</sequence>
<reference evidence="2 3" key="1">
    <citation type="submission" date="2024-04" db="EMBL/GenBank/DDBJ databases">
        <title>Phyllosticta paracitricarpa is synonymous to the EU quarantine fungus P. citricarpa based on phylogenomic analyses.</title>
        <authorList>
            <consortium name="Lawrence Berkeley National Laboratory"/>
            <person name="Van Ingen-Buijs V.A."/>
            <person name="Van Westerhoven A.C."/>
            <person name="Haridas S."/>
            <person name="Skiadas P."/>
            <person name="Martin F."/>
            <person name="Groenewald J.Z."/>
            <person name="Crous P.W."/>
            <person name="Seidl M.F."/>
        </authorList>
    </citation>
    <scope>NUCLEOTIDE SEQUENCE [LARGE SCALE GENOMIC DNA]</scope>
    <source>
        <strain evidence="2 3">CBS 122670</strain>
    </source>
</reference>
<feature type="region of interest" description="Disordered" evidence="1">
    <location>
        <begin position="1"/>
        <end position="174"/>
    </location>
</feature>